<keyword evidence="6" id="KW-1185">Reference proteome</keyword>
<feature type="compositionally biased region" description="Acidic residues" evidence="3">
    <location>
        <begin position="382"/>
        <end position="391"/>
    </location>
</feature>
<name>A0ABR3Z7V5_9PEZI</name>
<dbReference type="PROSITE" id="PS50013">
    <property type="entry name" value="CHROMO_2"/>
    <property type="match status" value="1"/>
</dbReference>
<dbReference type="CDD" id="cd00024">
    <property type="entry name" value="CD_CSD"/>
    <property type="match status" value="1"/>
</dbReference>
<feature type="compositionally biased region" description="Low complexity" evidence="3">
    <location>
        <begin position="409"/>
        <end position="441"/>
    </location>
</feature>
<evidence type="ECO:0000256" key="3">
    <source>
        <dbReference type="SAM" id="MobiDB-lite"/>
    </source>
</evidence>
<feature type="compositionally biased region" description="Low complexity" evidence="3">
    <location>
        <begin position="506"/>
        <end position="517"/>
    </location>
</feature>
<comment type="subunit">
    <text evidence="1">Component of the NuA4 histone acetyltransferase complex.</text>
</comment>
<dbReference type="PANTHER" id="PTHR48125">
    <property type="entry name" value="LP07818P1"/>
    <property type="match status" value="1"/>
</dbReference>
<dbReference type="SUPFAM" id="SSF54160">
    <property type="entry name" value="Chromo domain-like"/>
    <property type="match status" value="1"/>
</dbReference>
<feature type="compositionally biased region" description="Polar residues" evidence="3">
    <location>
        <begin position="298"/>
        <end position="321"/>
    </location>
</feature>
<accession>A0ABR3Z7V5</accession>
<dbReference type="SMART" id="SM00298">
    <property type="entry name" value="CHROMO"/>
    <property type="match status" value="1"/>
</dbReference>
<dbReference type="InterPro" id="IPR023780">
    <property type="entry name" value="Chromo_domain"/>
</dbReference>
<feature type="domain" description="Chromo" evidence="4">
    <location>
        <begin position="549"/>
        <end position="618"/>
    </location>
</feature>
<evidence type="ECO:0000259" key="4">
    <source>
        <dbReference type="PROSITE" id="PS50013"/>
    </source>
</evidence>
<feature type="compositionally biased region" description="Low complexity" evidence="3">
    <location>
        <begin position="241"/>
        <end position="253"/>
    </location>
</feature>
<dbReference type="PANTHER" id="PTHR48125:SF12">
    <property type="entry name" value="AT HOOK TRANSCRIPTION FACTOR FAMILY-RELATED"/>
    <property type="match status" value="1"/>
</dbReference>
<dbReference type="EMBL" id="JAWCUI010000025">
    <property type="protein sequence ID" value="KAL1895903.1"/>
    <property type="molecule type" value="Genomic_DNA"/>
</dbReference>
<evidence type="ECO:0000256" key="1">
    <source>
        <dbReference type="ARBA" id="ARBA00011353"/>
    </source>
</evidence>
<evidence type="ECO:0000313" key="5">
    <source>
        <dbReference type="EMBL" id="KAL1895903.1"/>
    </source>
</evidence>
<feature type="coiled-coil region" evidence="2">
    <location>
        <begin position="187"/>
        <end position="214"/>
    </location>
</feature>
<gene>
    <name evidence="5" type="ORF">Sste5346_005001</name>
</gene>
<dbReference type="Gene3D" id="2.40.50.40">
    <property type="match status" value="1"/>
</dbReference>
<feature type="compositionally biased region" description="Acidic residues" evidence="3">
    <location>
        <begin position="518"/>
        <end position="533"/>
    </location>
</feature>
<reference evidence="5 6" key="1">
    <citation type="journal article" date="2024" name="IMA Fungus">
        <title>IMA Genome - F19 : A genome assembly and annotation guide to empower mycologists, including annotated draft genome sequences of Ceratocystis pirilliformis, Diaporthe australafricana, Fusarium ophioides, Paecilomyces lecythidis, and Sporothrix stenoceras.</title>
        <authorList>
            <person name="Aylward J."/>
            <person name="Wilson A.M."/>
            <person name="Visagie C.M."/>
            <person name="Spraker J."/>
            <person name="Barnes I."/>
            <person name="Buitendag C."/>
            <person name="Ceriani C."/>
            <person name="Del Mar Angel L."/>
            <person name="du Plessis D."/>
            <person name="Fuchs T."/>
            <person name="Gasser K."/>
            <person name="Kramer D."/>
            <person name="Li W."/>
            <person name="Munsamy K."/>
            <person name="Piso A."/>
            <person name="Price J.L."/>
            <person name="Sonnekus B."/>
            <person name="Thomas C."/>
            <person name="van der Nest A."/>
            <person name="van Dijk A."/>
            <person name="van Heerden A."/>
            <person name="van Vuuren N."/>
            <person name="Yilmaz N."/>
            <person name="Duong T.A."/>
            <person name="van der Merwe N.A."/>
            <person name="Wingfield M.J."/>
            <person name="Wingfield B.D."/>
        </authorList>
    </citation>
    <scope>NUCLEOTIDE SEQUENCE [LARGE SCALE GENOMIC DNA]</scope>
    <source>
        <strain evidence="5 6">CMW 5346</strain>
    </source>
</reference>
<feature type="compositionally biased region" description="Basic and acidic residues" evidence="3">
    <location>
        <begin position="611"/>
        <end position="628"/>
    </location>
</feature>
<dbReference type="Pfam" id="PF00385">
    <property type="entry name" value="Chromo"/>
    <property type="match status" value="1"/>
</dbReference>
<comment type="caution">
    <text evidence="5">The sequence shown here is derived from an EMBL/GenBank/DDBJ whole genome shotgun (WGS) entry which is preliminary data.</text>
</comment>
<feature type="region of interest" description="Disordered" evidence="3">
    <location>
        <begin position="580"/>
        <end position="628"/>
    </location>
</feature>
<feature type="compositionally biased region" description="Acidic residues" evidence="3">
    <location>
        <begin position="115"/>
        <end position="130"/>
    </location>
</feature>
<proteinExistence type="predicted"/>
<feature type="compositionally biased region" description="Low complexity" evidence="3">
    <location>
        <begin position="14"/>
        <end position="40"/>
    </location>
</feature>
<dbReference type="InterPro" id="IPR016197">
    <property type="entry name" value="Chromo-like_dom_sf"/>
</dbReference>
<sequence>MPRPRRVDPPPPSSSTTLSSFAPTSFYSSLTAATTSTSSSHKSKQKQRPNTQLRVLLYDKPIYRTRSDALQPPISLAPPRDDDNAAFIVDKVVTPFDWGGPPAVNTNADLGIDPREDDDDYDTDEEEEKEDERYRQNPERQQIKRVLNYVVGWPDEPYARQLVPCTQILEYVSPRVLEDWEYALTERQRAAREARREEKRAELLAKKKGKLKEEDDVVMGDVLREVAPAPPKKKPGRPTQTAAATAARVAAAAARKEAAAKGLPPPPKTPKKTKPMAMSSMTMAVPTPGGPADRSKRPGSSLSARSSLTGLQIQLDSTPMTVSIGGPPPNPFSSPTSTEKTKAGPSLKRPFQKFVEQQVADDSESRSASLGVETATTNMSAIEEEVADSDGYDQLQRPVIRPPQPPQPHSMSMLPSLRGTPPVQHQPSQRSQPSQSQITSQTLAPTYIPPPDVPHAKQPKQSMTPGPQQPPTTQPPATLKRKRSEETPIPPSATPTTQQPPPPAPLQEQAAADLQQPDPEEEEQDLYEVDQLEGDCMTVVDEGGNPIDENVEDIDLENPPPPPPGSRVARLFLVRWKGDWPPDQNPTWEPAENLPPRMVRQYLKRAAQKQATDDNKSKHEHVEGHARP</sequence>
<keyword evidence="2" id="KW-0175">Coiled coil</keyword>
<evidence type="ECO:0000313" key="6">
    <source>
        <dbReference type="Proteomes" id="UP001583186"/>
    </source>
</evidence>
<dbReference type="InterPro" id="IPR000953">
    <property type="entry name" value="Chromo/chromo_shadow_dom"/>
</dbReference>
<organism evidence="5 6">
    <name type="scientific">Sporothrix stenoceras</name>
    <dbReference type="NCBI Taxonomy" id="5173"/>
    <lineage>
        <taxon>Eukaryota</taxon>
        <taxon>Fungi</taxon>
        <taxon>Dikarya</taxon>
        <taxon>Ascomycota</taxon>
        <taxon>Pezizomycotina</taxon>
        <taxon>Sordariomycetes</taxon>
        <taxon>Sordariomycetidae</taxon>
        <taxon>Ophiostomatales</taxon>
        <taxon>Ophiostomataceae</taxon>
        <taxon>Sporothrix</taxon>
    </lineage>
</organism>
<feature type="region of interest" description="Disordered" evidence="3">
    <location>
        <begin position="1"/>
        <end position="58"/>
    </location>
</feature>
<feature type="region of interest" description="Disordered" evidence="3">
    <location>
        <begin position="226"/>
        <end position="567"/>
    </location>
</feature>
<evidence type="ECO:0000256" key="2">
    <source>
        <dbReference type="SAM" id="Coils"/>
    </source>
</evidence>
<protein>
    <recommendedName>
        <fullName evidence="4">Chromo domain-containing protein</fullName>
    </recommendedName>
</protein>
<dbReference type="Proteomes" id="UP001583186">
    <property type="component" value="Unassembled WGS sequence"/>
</dbReference>
<feature type="region of interest" description="Disordered" evidence="3">
    <location>
        <begin position="98"/>
        <end position="139"/>
    </location>
</feature>
<feature type="compositionally biased region" description="Pro residues" evidence="3">
    <location>
        <begin position="488"/>
        <end position="505"/>
    </location>
</feature>